<feature type="non-terminal residue" evidence="1">
    <location>
        <position position="1"/>
    </location>
</feature>
<gene>
    <name evidence="1" type="ORF">S01H1_44107</name>
</gene>
<dbReference type="EMBL" id="BARS01028123">
    <property type="protein sequence ID" value="GAG04786.1"/>
    <property type="molecule type" value="Genomic_DNA"/>
</dbReference>
<accession>X0VW79</accession>
<dbReference type="AlphaFoldDB" id="X0VW79"/>
<proteinExistence type="predicted"/>
<sequence>KDDGVSFPLRDGKCKIFMIDKNKQKYYYYQYYILLEV</sequence>
<evidence type="ECO:0000313" key="1">
    <source>
        <dbReference type="EMBL" id="GAG04786.1"/>
    </source>
</evidence>
<name>X0VW79_9ZZZZ</name>
<comment type="caution">
    <text evidence="1">The sequence shown here is derived from an EMBL/GenBank/DDBJ whole genome shotgun (WGS) entry which is preliminary data.</text>
</comment>
<protein>
    <submittedName>
        <fullName evidence="1">Uncharacterized protein</fullName>
    </submittedName>
</protein>
<organism evidence="1">
    <name type="scientific">marine sediment metagenome</name>
    <dbReference type="NCBI Taxonomy" id="412755"/>
    <lineage>
        <taxon>unclassified sequences</taxon>
        <taxon>metagenomes</taxon>
        <taxon>ecological metagenomes</taxon>
    </lineage>
</organism>
<reference evidence="1" key="1">
    <citation type="journal article" date="2014" name="Front. Microbiol.">
        <title>High frequency of phylogenetically diverse reductive dehalogenase-homologous genes in deep subseafloor sedimentary metagenomes.</title>
        <authorList>
            <person name="Kawai M."/>
            <person name="Futagami T."/>
            <person name="Toyoda A."/>
            <person name="Takaki Y."/>
            <person name="Nishi S."/>
            <person name="Hori S."/>
            <person name="Arai W."/>
            <person name="Tsubouchi T."/>
            <person name="Morono Y."/>
            <person name="Uchiyama I."/>
            <person name="Ito T."/>
            <person name="Fujiyama A."/>
            <person name="Inagaki F."/>
            <person name="Takami H."/>
        </authorList>
    </citation>
    <scope>NUCLEOTIDE SEQUENCE</scope>
    <source>
        <strain evidence="1">Expedition CK06-06</strain>
    </source>
</reference>